<sequence length="99" mass="11161">MKRCVSSVGAIFYNIISLEQEPHRSSAAGRLLTIAVTVLTSIDGFRWRRREPQFDLMIQFLVPLKGNITLHTKTPECIQFSVSSWQPAVCASLSQLRDP</sequence>
<accession>A0A4C1UKT4</accession>
<keyword evidence="2" id="KW-1185">Reference proteome</keyword>
<dbReference type="Proteomes" id="UP000299102">
    <property type="component" value="Unassembled WGS sequence"/>
</dbReference>
<evidence type="ECO:0000313" key="2">
    <source>
        <dbReference type="Proteomes" id="UP000299102"/>
    </source>
</evidence>
<reference evidence="1 2" key="1">
    <citation type="journal article" date="2019" name="Commun. Biol.">
        <title>The bagworm genome reveals a unique fibroin gene that provides high tensile strength.</title>
        <authorList>
            <person name="Kono N."/>
            <person name="Nakamura H."/>
            <person name="Ohtoshi R."/>
            <person name="Tomita M."/>
            <person name="Numata K."/>
            <person name="Arakawa K."/>
        </authorList>
    </citation>
    <scope>NUCLEOTIDE SEQUENCE [LARGE SCALE GENOMIC DNA]</scope>
</reference>
<name>A0A4C1UKT4_EUMVA</name>
<evidence type="ECO:0000313" key="1">
    <source>
        <dbReference type="EMBL" id="GBP27083.1"/>
    </source>
</evidence>
<comment type="caution">
    <text evidence="1">The sequence shown here is derived from an EMBL/GenBank/DDBJ whole genome shotgun (WGS) entry which is preliminary data.</text>
</comment>
<dbReference type="AlphaFoldDB" id="A0A4C1UKT4"/>
<proteinExistence type="predicted"/>
<gene>
    <name evidence="1" type="ORF">EVAR_16751_1</name>
</gene>
<protein>
    <submittedName>
        <fullName evidence="1">Uncharacterized protein</fullName>
    </submittedName>
</protein>
<organism evidence="1 2">
    <name type="scientific">Eumeta variegata</name>
    <name type="common">Bagworm moth</name>
    <name type="synonym">Eumeta japonica</name>
    <dbReference type="NCBI Taxonomy" id="151549"/>
    <lineage>
        <taxon>Eukaryota</taxon>
        <taxon>Metazoa</taxon>
        <taxon>Ecdysozoa</taxon>
        <taxon>Arthropoda</taxon>
        <taxon>Hexapoda</taxon>
        <taxon>Insecta</taxon>
        <taxon>Pterygota</taxon>
        <taxon>Neoptera</taxon>
        <taxon>Endopterygota</taxon>
        <taxon>Lepidoptera</taxon>
        <taxon>Glossata</taxon>
        <taxon>Ditrysia</taxon>
        <taxon>Tineoidea</taxon>
        <taxon>Psychidae</taxon>
        <taxon>Oiketicinae</taxon>
        <taxon>Eumeta</taxon>
    </lineage>
</organism>
<dbReference type="EMBL" id="BGZK01000189">
    <property type="protein sequence ID" value="GBP27083.1"/>
    <property type="molecule type" value="Genomic_DNA"/>
</dbReference>